<keyword evidence="4" id="KW-1185">Reference proteome</keyword>
<dbReference type="InParanoid" id="A0A672ZR17"/>
<dbReference type="Proteomes" id="UP000472271">
    <property type="component" value="Chromosome 10"/>
</dbReference>
<accession>A0A672ZR17</accession>
<reference evidence="3" key="2">
    <citation type="submission" date="2025-08" db="UniProtKB">
        <authorList>
            <consortium name="Ensembl"/>
        </authorList>
    </citation>
    <scope>IDENTIFICATION</scope>
</reference>
<reference evidence="3" key="1">
    <citation type="submission" date="2019-06" db="EMBL/GenBank/DDBJ databases">
        <authorList>
            <consortium name="Wellcome Sanger Institute Data Sharing"/>
        </authorList>
    </citation>
    <scope>NUCLEOTIDE SEQUENCE [LARGE SCALE GENOMIC DNA]</scope>
</reference>
<reference evidence="3" key="3">
    <citation type="submission" date="2025-09" db="UniProtKB">
        <authorList>
            <consortium name="Ensembl"/>
        </authorList>
    </citation>
    <scope>IDENTIFICATION</scope>
</reference>
<sequence length="146" mass="16894">MIRGLATLILLVFTQTRDDAEQVSWTVVKPGDNVTLLRCSFPKIENQFLYWYKMRFSATKVNTVYSPNIANVRKDDEAAYFCQTGSAYEKDFINNTILIADGKVLIPFHFFFTVGLSSLRLVTLCWVIKKINILRVHYVRVSDNWS</sequence>
<name>A0A672ZR17_9TELE</name>
<keyword evidence="1" id="KW-0472">Membrane</keyword>
<keyword evidence="1" id="KW-1133">Transmembrane helix</keyword>
<evidence type="ECO:0008006" key="5">
    <source>
        <dbReference type="Google" id="ProtNLM"/>
    </source>
</evidence>
<dbReference type="InterPro" id="IPR036179">
    <property type="entry name" value="Ig-like_dom_sf"/>
</dbReference>
<evidence type="ECO:0000256" key="1">
    <source>
        <dbReference type="SAM" id="Phobius"/>
    </source>
</evidence>
<keyword evidence="1" id="KW-0812">Transmembrane</keyword>
<protein>
    <recommendedName>
        <fullName evidence="5">Ig-like domain-containing protein</fullName>
    </recommendedName>
</protein>
<dbReference type="AlphaFoldDB" id="A0A672ZR17"/>
<organism evidence="3 4">
    <name type="scientific">Sphaeramia orbicularis</name>
    <name type="common">orbiculate cardinalfish</name>
    <dbReference type="NCBI Taxonomy" id="375764"/>
    <lineage>
        <taxon>Eukaryota</taxon>
        <taxon>Metazoa</taxon>
        <taxon>Chordata</taxon>
        <taxon>Craniata</taxon>
        <taxon>Vertebrata</taxon>
        <taxon>Euteleostomi</taxon>
        <taxon>Actinopterygii</taxon>
        <taxon>Neopterygii</taxon>
        <taxon>Teleostei</taxon>
        <taxon>Neoteleostei</taxon>
        <taxon>Acanthomorphata</taxon>
        <taxon>Gobiaria</taxon>
        <taxon>Kurtiformes</taxon>
        <taxon>Apogonoidei</taxon>
        <taxon>Apogonidae</taxon>
        <taxon>Apogoninae</taxon>
        <taxon>Sphaeramia</taxon>
    </lineage>
</organism>
<evidence type="ECO:0000256" key="2">
    <source>
        <dbReference type="SAM" id="SignalP"/>
    </source>
</evidence>
<evidence type="ECO:0000313" key="3">
    <source>
        <dbReference type="Ensembl" id="ENSSORP00005018807.1"/>
    </source>
</evidence>
<dbReference type="SUPFAM" id="SSF48726">
    <property type="entry name" value="Immunoglobulin"/>
    <property type="match status" value="1"/>
</dbReference>
<keyword evidence="2" id="KW-0732">Signal</keyword>
<dbReference type="Ensembl" id="ENSSORT00005019358.1">
    <property type="protein sequence ID" value="ENSSORP00005018807.1"/>
    <property type="gene ID" value="ENSSORG00005009255.1"/>
</dbReference>
<feature type="signal peptide" evidence="2">
    <location>
        <begin position="1"/>
        <end position="20"/>
    </location>
</feature>
<dbReference type="InterPro" id="IPR013783">
    <property type="entry name" value="Ig-like_fold"/>
</dbReference>
<feature type="chain" id="PRO_5025648833" description="Ig-like domain-containing protein" evidence="2">
    <location>
        <begin position="21"/>
        <end position="146"/>
    </location>
</feature>
<proteinExistence type="predicted"/>
<feature type="transmembrane region" description="Helical" evidence="1">
    <location>
        <begin position="108"/>
        <end position="128"/>
    </location>
</feature>
<dbReference type="Gene3D" id="2.60.40.10">
    <property type="entry name" value="Immunoglobulins"/>
    <property type="match status" value="1"/>
</dbReference>
<evidence type="ECO:0000313" key="4">
    <source>
        <dbReference type="Proteomes" id="UP000472271"/>
    </source>
</evidence>